<evidence type="ECO:0000313" key="1">
    <source>
        <dbReference type="EMBL" id="QYY43873.1"/>
    </source>
</evidence>
<dbReference type="EMBL" id="FNDE01000021">
    <property type="protein sequence ID" value="SDH36234.1"/>
    <property type="molecule type" value="Genomic_DNA"/>
</dbReference>
<sequence length="151" mass="17596">MRWKTEDMEQMIGMEEYVDTLVYPVCVLGTCWDINWVKQQLWLERVCGYVERQLTGRLFLFQPLSVISKKESSVKIACDFIAQNIYGLIDRFPHCLVVTNDSAMSTALMKKQINTYIVSAPPEEKTDSKTFLEKARHESDRLVKHCIALWL</sequence>
<dbReference type="RefSeq" id="WP_057899281.1">
    <property type="nucleotide sequence ID" value="NZ_CP080764.1"/>
</dbReference>
<reference evidence="1 4" key="2">
    <citation type="submission" date="2021-08" db="EMBL/GenBank/DDBJ databases">
        <title>Complete genome sequence of the strain Aneurinibacillus thermoaerophilus CCM 8960.</title>
        <authorList>
            <person name="Musilova J."/>
            <person name="Kourilova X."/>
            <person name="Pernicova I."/>
            <person name="Bezdicek M."/>
            <person name="Lengerova M."/>
            <person name="Obruca S."/>
            <person name="Sedlar K."/>
        </authorList>
    </citation>
    <scope>NUCLEOTIDE SEQUENCE [LARGE SCALE GENOMIC DNA]</scope>
    <source>
        <strain evidence="1 4">CCM 8960</strain>
    </source>
</reference>
<name>A0A1G8BT26_ANETH</name>
<dbReference type="OrthoDB" id="2678750at2"/>
<evidence type="ECO:0000313" key="2">
    <source>
        <dbReference type="EMBL" id="SDH36234.1"/>
    </source>
</evidence>
<gene>
    <name evidence="1" type="ORF">K3F53_06660</name>
    <name evidence="2" type="ORF">SAMN04489735_102139</name>
</gene>
<accession>A0A1G8BT26</accession>
<dbReference type="Proteomes" id="UP000198956">
    <property type="component" value="Unassembled WGS sequence"/>
</dbReference>
<organism evidence="2 3">
    <name type="scientific">Aneurinibacillus thermoaerophilus</name>
    <dbReference type="NCBI Taxonomy" id="143495"/>
    <lineage>
        <taxon>Bacteria</taxon>
        <taxon>Bacillati</taxon>
        <taxon>Bacillota</taxon>
        <taxon>Bacilli</taxon>
        <taxon>Bacillales</taxon>
        <taxon>Paenibacillaceae</taxon>
        <taxon>Aneurinibacillus group</taxon>
        <taxon>Aneurinibacillus</taxon>
    </lineage>
</organism>
<dbReference type="GeneID" id="97141048"/>
<evidence type="ECO:0000313" key="3">
    <source>
        <dbReference type="Proteomes" id="UP000198956"/>
    </source>
</evidence>
<protein>
    <submittedName>
        <fullName evidence="1">YpiF family protein</fullName>
    </submittedName>
</protein>
<dbReference type="Proteomes" id="UP000826616">
    <property type="component" value="Chromosome"/>
</dbReference>
<dbReference type="EMBL" id="CP080764">
    <property type="protein sequence ID" value="QYY43873.1"/>
    <property type="molecule type" value="Genomic_DNA"/>
</dbReference>
<proteinExistence type="predicted"/>
<reference evidence="2 3" key="1">
    <citation type="submission" date="2016-10" db="EMBL/GenBank/DDBJ databases">
        <authorList>
            <person name="de Groot N.N."/>
        </authorList>
    </citation>
    <scope>NUCLEOTIDE SEQUENCE [LARGE SCALE GENOMIC DNA]</scope>
    <source>
        <strain evidence="2 3">L 420-91</strain>
    </source>
</reference>
<evidence type="ECO:0000313" key="4">
    <source>
        <dbReference type="Proteomes" id="UP000826616"/>
    </source>
</evidence>
<dbReference type="InterPro" id="IPR019615">
    <property type="entry name" value="DUF2487"/>
</dbReference>
<dbReference type="Pfam" id="PF10673">
    <property type="entry name" value="DUF2487"/>
    <property type="match status" value="1"/>
</dbReference>
<dbReference type="AlphaFoldDB" id="A0A1G8BT26"/>
<keyword evidence="4" id="KW-1185">Reference proteome</keyword>